<dbReference type="AlphaFoldDB" id="A0AAW0GCU1"/>
<dbReference type="SUPFAM" id="SSF50978">
    <property type="entry name" value="WD40 repeat-like"/>
    <property type="match status" value="1"/>
</dbReference>
<accession>A0AAW0GCU1</accession>
<evidence type="ECO:0000256" key="3">
    <source>
        <dbReference type="PROSITE-ProRule" id="PRU00221"/>
    </source>
</evidence>
<dbReference type="PROSITE" id="PS00678">
    <property type="entry name" value="WD_REPEATS_1"/>
    <property type="match status" value="2"/>
</dbReference>
<dbReference type="InterPro" id="IPR059122">
    <property type="entry name" value="Beta-prop_WDR5-like"/>
</dbReference>
<dbReference type="PANTHER" id="PTHR22847:SF637">
    <property type="entry name" value="WD REPEAT DOMAIN 5B"/>
    <property type="match status" value="1"/>
</dbReference>
<comment type="caution">
    <text evidence="5">The sequence shown here is derived from an EMBL/GenBank/DDBJ whole genome shotgun (WGS) entry which is preliminary data.</text>
</comment>
<dbReference type="InterPro" id="IPR015943">
    <property type="entry name" value="WD40/YVTN_repeat-like_dom_sf"/>
</dbReference>
<proteinExistence type="predicted"/>
<dbReference type="PROSITE" id="PS50294">
    <property type="entry name" value="WD_REPEATS_REGION"/>
    <property type="match status" value="2"/>
</dbReference>
<dbReference type="InterPro" id="IPR036322">
    <property type="entry name" value="WD40_repeat_dom_sf"/>
</dbReference>
<protein>
    <recommendedName>
        <fullName evidence="4">WDR5-like beta-propeller domain-containing protein</fullName>
    </recommendedName>
</protein>
<reference evidence="5 6" key="1">
    <citation type="submission" date="2022-09" db="EMBL/GenBank/DDBJ databases">
        <authorList>
            <person name="Palmer J.M."/>
        </authorList>
    </citation>
    <scope>NUCLEOTIDE SEQUENCE [LARGE SCALE GENOMIC DNA]</scope>
    <source>
        <strain evidence="5 6">DSM 7382</strain>
    </source>
</reference>
<dbReference type="InterPro" id="IPR019775">
    <property type="entry name" value="WD40_repeat_CS"/>
</dbReference>
<feature type="repeat" description="WD" evidence="3">
    <location>
        <begin position="4"/>
        <end position="45"/>
    </location>
</feature>
<feature type="repeat" description="WD" evidence="3">
    <location>
        <begin position="89"/>
        <end position="133"/>
    </location>
</feature>
<dbReference type="InterPro" id="IPR020472">
    <property type="entry name" value="WD40_PAC1"/>
</dbReference>
<evidence type="ECO:0000313" key="6">
    <source>
        <dbReference type="Proteomes" id="UP001385951"/>
    </source>
</evidence>
<evidence type="ECO:0000259" key="4">
    <source>
        <dbReference type="Pfam" id="PF25175"/>
    </source>
</evidence>
<dbReference type="PANTHER" id="PTHR22847">
    <property type="entry name" value="WD40 REPEAT PROTEIN"/>
    <property type="match status" value="1"/>
</dbReference>
<dbReference type="InterPro" id="IPR001680">
    <property type="entry name" value="WD40_rpt"/>
</dbReference>
<dbReference type="CDD" id="cd00200">
    <property type="entry name" value="WD40"/>
    <property type="match status" value="1"/>
</dbReference>
<evidence type="ECO:0000313" key="5">
    <source>
        <dbReference type="EMBL" id="KAK7687747.1"/>
    </source>
</evidence>
<dbReference type="Gene3D" id="2.130.10.10">
    <property type="entry name" value="YVTN repeat-like/Quinoprotein amine dehydrogenase"/>
    <property type="match status" value="1"/>
</dbReference>
<organism evidence="5 6">
    <name type="scientific">Cerrena zonata</name>
    <dbReference type="NCBI Taxonomy" id="2478898"/>
    <lineage>
        <taxon>Eukaryota</taxon>
        <taxon>Fungi</taxon>
        <taxon>Dikarya</taxon>
        <taxon>Basidiomycota</taxon>
        <taxon>Agaricomycotina</taxon>
        <taxon>Agaricomycetes</taxon>
        <taxon>Polyporales</taxon>
        <taxon>Cerrenaceae</taxon>
        <taxon>Cerrena</taxon>
    </lineage>
</organism>
<keyword evidence="1 3" id="KW-0853">WD repeat</keyword>
<keyword evidence="2" id="KW-0677">Repeat</keyword>
<dbReference type="EMBL" id="JASBNA010000012">
    <property type="protein sequence ID" value="KAK7687747.1"/>
    <property type="molecule type" value="Genomic_DNA"/>
</dbReference>
<dbReference type="GO" id="GO:0042393">
    <property type="term" value="F:histone binding"/>
    <property type="evidence" value="ECO:0007669"/>
    <property type="project" value="TreeGrafter"/>
</dbReference>
<dbReference type="Pfam" id="PF25175">
    <property type="entry name" value="Beta-prop_WDR5"/>
    <property type="match status" value="1"/>
</dbReference>
<evidence type="ECO:0000256" key="2">
    <source>
        <dbReference type="ARBA" id="ARBA00022737"/>
    </source>
</evidence>
<evidence type="ECO:0000256" key="1">
    <source>
        <dbReference type="ARBA" id="ARBA00022574"/>
    </source>
</evidence>
<sequence length="175" mass="19423">MKTIHAHLDFVTAVHFNRDATLIVSCALDGLIRIWNTTSGQCLKTLAEGHDAICQHVQFSPNSKYILSTAHDSAIRLWDYQTSRCLKTYTGHSNQKFCIAACFSVTGGKWIVSGSEDNKVYLWNLQTREIVQVLEGHSDVVVAVATHPHQNMIASASMESDLTVRVWVDRGPPAV</sequence>
<gene>
    <name evidence="5" type="ORF">QCA50_008965</name>
</gene>
<feature type="repeat" description="WD" evidence="3">
    <location>
        <begin position="47"/>
        <end position="88"/>
    </location>
</feature>
<feature type="domain" description="WDR5-like beta-propeller" evidence="4">
    <location>
        <begin position="1"/>
        <end position="167"/>
    </location>
</feature>
<dbReference type="Proteomes" id="UP001385951">
    <property type="component" value="Unassembled WGS sequence"/>
</dbReference>
<name>A0AAW0GCU1_9APHY</name>
<dbReference type="SMART" id="SM00320">
    <property type="entry name" value="WD40"/>
    <property type="match status" value="4"/>
</dbReference>
<dbReference type="PRINTS" id="PR00320">
    <property type="entry name" value="GPROTEINBRPT"/>
</dbReference>
<keyword evidence="6" id="KW-1185">Reference proteome</keyword>
<dbReference type="GO" id="GO:0048188">
    <property type="term" value="C:Set1C/COMPASS complex"/>
    <property type="evidence" value="ECO:0007669"/>
    <property type="project" value="TreeGrafter"/>
</dbReference>
<dbReference type="PROSITE" id="PS50082">
    <property type="entry name" value="WD_REPEATS_2"/>
    <property type="match status" value="3"/>
</dbReference>